<evidence type="ECO:0000313" key="7">
    <source>
        <dbReference type="Proteomes" id="UP001158045"/>
    </source>
</evidence>
<dbReference type="Gene3D" id="3.30.70.20">
    <property type="match status" value="1"/>
</dbReference>
<name>A0ABT6NER9_9FIRM</name>
<dbReference type="RefSeq" id="WP_281094798.1">
    <property type="nucleotide sequence ID" value="NZ_JARYZI010000008.1"/>
</dbReference>
<evidence type="ECO:0000256" key="1">
    <source>
        <dbReference type="ARBA" id="ARBA00022485"/>
    </source>
</evidence>
<dbReference type="EMBL" id="JARYZI010000008">
    <property type="protein sequence ID" value="MDH8678905.1"/>
    <property type="molecule type" value="Genomic_DNA"/>
</dbReference>
<gene>
    <name evidence="6" type="ORF">QE109_12135</name>
</gene>
<sequence length="345" mass="39572">MKNPDYNILENTMNALMLKHWGIVLIKEGEPLFTEKVHTFNSENSIFDTVHSKEATVIAIAVPYRLTSDYKCPGVSYGKVEAFAWDYDYHVEIKGILVKVLNQLENQFDQKFEQVDFCVDNSPYNDREVAFYAGLGSVGKNHLLIHPVLGTRFFIGYIVIKNHLLYSELPINQSIQSDRFEGCESCGRCVSACPTKVCGYEVTQMNLCLSEMTQTKELIEEVNRINFKRQLYGCSICQEVCPANSNTSISTCNSFLLTSHTSNWIELFDLLKMTSSAFKTKFGKMGFAWRPLWVYKRNALIILSGSKSMMVLERLKEEKYLEKDERLGEYYKWAINRLCISTTDG</sequence>
<organism evidence="6 7">
    <name type="scientific">Fusibacter bizertensis</name>
    <dbReference type="NCBI Taxonomy" id="1488331"/>
    <lineage>
        <taxon>Bacteria</taxon>
        <taxon>Bacillati</taxon>
        <taxon>Bacillota</taxon>
        <taxon>Clostridia</taxon>
        <taxon>Eubacteriales</taxon>
        <taxon>Eubacteriales Family XII. Incertae Sedis</taxon>
        <taxon>Fusibacter</taxon>
    </lineage>
</organism>
<dbReference type="InterPro" id="IPR017896">
    <property type="entry name" value="4Fe4S_Fe-S-bd"/>
</dbReference>
<feature type="domain" description="4Fe-4S ferredoxin-type" evidence="5">
    <location>
        <begin position="173"/>
        <end position="203"/>
    </location>
</feature>
<keyword evidence="4" id="KW-0411">Iron-sulfur</keyword>
<evidence type="ECO:0000256" key="2">
    <source>
        <dbReference type="ARBA" id="ARBA00022723"/>
    </source>
</evidence>
<dbReference type="InterPro" id="IPR017900">
    <property type="entry name" value="4Fe4S_Fe_S_CS"/>
</dbReference>
<dbReference type="PANTHER" id="PTHR30002">
    <property type="entry name" value="EPOXYQUEUOSINE REDUCTASE"/>
    <property type="match status" value="1"/>
</dbReference>
<accession>A0ABT6NER9</accession>
<keyword evidence="7" id="KW-1185">Reference proteome</keyword>
<evidence type="ECO:0000259" key="5">
    <source>
        <dbReference type="PROSITE" id="PS51379"/>
    </source>
</evidence>
<proteinExistence type="predicted"/>
<dbReference type="Proteomes" id="UP001158045">
    <property type="component" value="Unassembled WGS sequence"/>
</dbReference>
<keyword evidence="3" id="KW-0408">Iron</keyword>
<reference evidence="6 7" key="1">
    <citation type="submission" date="2023-04" db="EMBL/GenBank/DDBJ databases">
        <title>Fusibacter bizertensis strain WBS, isolated from littoral bottom sediments of the Arctic seas - biochemical and genomic analysis.</title>
        <authorList>
            <person name="Brioukhanov A.L."/>
        </authorList>
    </citation>
    <scope>NUCLEOTIDE SEQUENCE [LARGE SCALE GENOMIC DNA]</scope>
    <source>
        <strain evidence="6 7">WBS</strain>
    </source>
</reference>
<dbReference type="SUPFAM" id="SSF46548">
    <property type="entry name" value="alpha-helical ferredoxin"/>
    <property type="match status" value="1"/>
</dbReference>
<comment type="caution">
    <text evidence="6">The sequence shown here is derived from an EMBL/GenBank/DDBJ whole genome shotgun (WGS) entry which is preliminary data.</text>
</comment>
<dbReference type="PANTHER" id="PTHR30002:SF4">
    <property type="entry name" value="EPOXYQUEUOSINE REDUCTASE"/>
    <property type="match status" value="1"/>
</dbReference>
<dbReference type="Pfam" id="PF13484">
    <property type="entry name" value="Fer4_16"/>
    <property type="match status" value="1"/>
</dbReference>
<protein>
    <submittedName>
        <fullName evidence="6">DUF1730 domain-containing protein</fullName>
    </submittedName>
</protein>
<keyword evidence="1" id="KW-0004">4Fe-4S</keyword>
<dbReference type="PROSITE" id="PS00198">
    <property type="entry name" value="4FE4S_FER_1"/>
    <property type="match status" value="1"/>
</dbReference>
<evidence type="ECO:0000313" key="6">
    <source>
        <dbReference type="EMBL" id="MDH8678905.1"/>
    </source>
</evidence>
<dbReference type="PROSITE" id="PS51379">
    <property type="entry name" value="4FE4S_FER_2"/>
    <property type="match status" value="1"/>
</dbReference>
<dbReference type="InterPro" id="IPR004453">
    <property type="entry name" value="QueG"/>
</dbReference>
<keyword evidence="2" id="KW-0479">Metal-binding</keyword>
<evidence type="ECO:0000256" key="3">
    <source>
        <dbReference type="ARBA" id="ARBA00023004"/>
    </source>
</evidence>
<evidence type="ECO:0000256" key="4">
    <source>
        <dbReference type="ARBA" id="ARBA00023014"/>
    </source>
</evidence>